<dbReference type="PANTHER" id="PTHR44942">
    <property type="entry name" value="METHYLTRANSF_11 DOMAIN-CONTAINING PROTEIN"/>
    <property type="match status" value="1"/>
</dbReference>
<evidence type="ECO:0000313" key="5">
    <source>
        <dbReference type="EMBL" id="KAL2915895.1"/>
    </source>
</evidence>
<accession>A0ABR4N8N3</accession>
<dbReference type="Proteomes" id="UP001527925">
    <property type="component" value="Unassembled WGS sequence"/>
</dbReference>
<dbReference type="InterPro" id="IPR029063">
    <property type="entry name" value="SAM-dependent_MTases_sf"/>
</dbReference>
<comment type="similarity">
    <text evidence="1">Belongs to the methyltransferase superfamily.</text>
</comment>
<protein>
    <recommendedName>
        <fullName evidence="4">Methyltransferase type 11 domain-containing protein</fullName>
    </recommendedName>
</protein>
<organism evidence="5 6">
    <name type="scientific">Polyrhizophydium stewartii</name>
    <dbReference type="NCBI Taxonomy" id="2732419"/>
    <lineage>
        <taxon>Eukaryota</taxon>
        <taxon>Fungi</taxon>
        <taxon>Fungi incertae sedis</taxon>
        <taxon>Chytridiomycota</taxon>
        <taxon>Chytridiomycota incertae sedis</taxon>
        <taxon>Chytridiomycetes</taxon>
        <taxon>Rhizophydiales</taxon>
        <taxon>Rhizophydiales incertae sedis</taxon>
        <taxon>Polyrhizophydium</taxon>
    </lineage>
</organism>
<sequence length="278" mass="31164">MAARTTRFADGDFDSAGYAAHRPTYPQALFDAVFAFHRRHRGAGFDLAVDVATGTGQTALDLASSFAAVVGTDSSEAMLRSAVQHDRISYHCCPAESMPPSIASGSVDLITVSTAAHWFDMPAFYAEAHRLLKPSGTLAIWGYCFMEFDDHPDVTRMFHDFARIELHDFWDRRADKVDRRYSDAEFLQTPFAVSQRILAPEGMPAVAMRRRWPMRQVALYLRTWSAYKTFVEQHPDRDDPIDVFCRKAADAIGADSPDFEVNVSWPLTLLMAKNAVTD</sequence>
<evidence type="ECO:0000259" key="4">
    <source>
        <dbReference type="Pfam" id="PF08241"/>
    </source>
</evidence>
<dbReference type="SUPFAM" id="SSF53335">
    <property type="entry name" value="S-adenosyl-L-methionine-dependent methyltransferases"/>
    <property type="match status" value="1"/>
</dbReference>
<dbReference type="CDD" id="cd02440">
    <property type="entry name" value="AdoMet_MTases"/>
    <property type="match status" value="1"/>
</dbReference>
<keyword evidence="3" id="KW-0808">Transferase</keyword>
<dbReference type="PANTHER" id="PTHR44942:SF4">
    <property type="entry name" value="METHYLTRANSFERASE TYPE 11 DOMAIN-CONTAINING PROTEIN"/>
    <property type="match status" value="1"/>
</dbReference>
<dbReference type="InterPro" id="IPR051052">
    <property type="entry name" value="Diverse_substrate_MTase"/>
</dbReference>
<feature type="domain" description="Methyltransferase type 11" evidence="4">
    <location>
        <begin position="49"/>
        <end position="140"/>
    </location>
</feature>
<proteinExistence type="inferred from homology"/>
<dbReference type="Gene3D" id="3.40.50.150">
    <property type="entry name" value="Vaccinia Virus protein VP39"/>
    <property type="match status" value="1"/>
</dbReference>
<dbReference type="Pfam" id="PF08241">
    <property type="entry name" value="Methyltransf_11"/>
    <property type="match status" value="1"/>
</dbReference>
<evidence type="ECO:0000313" key="6">
    <source>
        <dbReference type="Proteomes" id="UP001527925"/>
    </source>
</evidence>
<evidence type="ECO:0000256" key="3">
    <source>
        <dbReference type="ARBA" id="ARBA00022679"/>
    </source>
</evidence>
<evidence type="ECO:0000256" key="2">
    <source>
        <dbReference type="ARBA" id="ARBA00022603"/>
    </source>
</evidence>
<keyword evidence="6" id="KW-1185">Reference proteome</keyword>
<evidence type="ECO:0000256" key="1">
    <source>
        <dbReference type="ARBA" id="ARBA00008361"/>
    </source>
</evidence>
<dbReference type="InterPro" id="IPR013216">
    <property type="entry name" value="Methyltransf_11"/>
</dbReference>
<keyword evidence="2" id="KW-0489">Methyltransferase</keyword>
<reference evidence="5 6" key="1">
    <citation type="submission" date="2023-09" db="EMBL/GenBank/DDBJ databases">
        <title>Pangenome analysis of Batrachochytrium dendrobatidis and related Chytrids.</title>
        <authorList>
            <person name="Yacoub M.N."/>
            <person name="Stajich J.E."/>
            <person name="James T.Y."/>
        </authorList>
    </citation>
    <scope>NUCLEOTIDE SEQUENCE [LARGE SCALE GENOMIC DNA]</scope>
    <source>
        <strain evidence="5 6">JEL0888</strain>
    </source>
</reference>
<name>A0ABR4N8N3_9FUNG</name>
<comment type="caution">
    <text evidence="5">The sequence shown here is derived from an EMBL/GenBank/DDBJ whole genome shotgun (WGS) entry which is preliminary data.</text>
</comment>
<dbReference type="EMBL" id="JADGIZ020000020">
    <property type="protein sequence ID" value="KAL2915895.1"/>
    <property type="molecule type" value="Genomic_DNA"/>
</dbReference>
<gene>
    <name evidence="5" type="ORF">HK105_204597</name>
</gene>